<accession>A0A138ZZI2</accession>
<dbReference type="InterPro" id="IPR019034">
    <property type="entry name" value="UPF0390"/>
</dbReference>
<name>A0A138ZZI2_GONPJ</name>
<dbReference type="Proteomes" id="UP000070544">
    <property type="component" value="Unassembled WGS sequence"/>
</dbReference>
<proteinExistence type="predicted"/>
<evidence type="ECO:0000313" key="3">
    <source>
        <dbReference type="Proteomes" id="UP000070544"/>
    </source>
</evidence>
<sequence>MVQGALKKSKPAKSKPVTQSGRVAKKGAHLRIPPKRPSVAAAVAQNKKAQAAITQAMEESAAKQAAGTGKLTILKSIANKAIAKDGKGGKGGKDGKKKGK</sequence>
<evidence type="ECO:0000256" key="1">
    <source>
        <dbReference type="SAM" id="MobiDB-lite"/>
    </source>
</evidence>
<gene>
    <name evidence="2" type="ORF">M427DRAFT_160030</name>
</gene>
<reference evidence="2 3" key="1">
    <citation type="journal article" date="2015" name="Genome Biol. Evol.">
        <title>Phylogenomic analyses indicate that early fungi evolved digesting cell walls of algal ancestors of land plants.</title>
        <authorList>
            <person name="Chang Y."/>
            <person name="Wang S."/>
            <person name="Sekimoto S."/>
            <person name="Aerts A.L."/>
            <person name="Choi C."/>
            <person name="Clum A."/>
            <person name="LaButti K.M."/>
            <person name="Lindquist E.A."/>
            <person name="Yee Ngan C."/>
            <person name="Ohm R.A."/>
            <person name="Salamov A.A."/>
            <person name="Grigoriev I.V."/>
            <person name="Spatafora J.W."/>
            <person name="Berbee M.L."/>
        </authorList>
    </citation>
    <scope>NUCLEOTIDE SEQUENCE [LARGE SCALE GENOMIC DNA]</scope>
    <source>
        <strain evidence="2 3">JEL478</strain>
    </source>
</reference>
<feature type="compositionally biased region" description="Basic residues" evidence="1">
    <location>
        <begin position="23"/>
        <end position="34"/>
    </location>
</feature>
<dbReference type="AlphaFoldDB" id="A0A138ZZI2"/>
<keyword evidence="3" id="KW-1185">Reference proteome</keyword>
<feature type="region of interest" description="Disordered" evidence="1">
    <location>
        <begin position="1"/>
        <end position="37"/>
    </location>
</feature>
<protein>
    <submittedName>
        <fullName evidence="2">Uncharacterized protein</fullName>
    </submittedName>
</protein>
<organism evidence="2 3">
    <name type="scientific">Gonapodya prolifera (strain JEL478)</name>
    <name type="common">Monoblepharis prolifera</name>
    <dbReference type="NCBI Taxonomy" id="1344416"/>
    <lineage>
        <taxon>Eukaryota</taxon>
        <taxon>Fungi</taxon>
        <taxon>Fungi incertae sedis</taxon>
        <taxon>Chytridiomycota</taxon>
        <taxon>Chytridiomycota incertae sedis</taxon>
        <taxon>Monoblepharidomycetes</taxon>
        <taxon>Monoblepharidales</taxon>
        <taxon>Gonapodyaceae</taxon>
        <taxon>Gonapodya</taxon>
    </lineage>
</organism>
<dbReference type="Pfam" id="PF09495">
    <property type="entry name" value="DUF2462"/>
    <property type="match status" value="1"/>
</dbReference>
<dbReference type="EMBL" id="KQ965844">
    <property type="protein sequence ID" value="KXS09922.1"/>
    <property type="molecule type" value="Genomic_DNA"/>
</dbReference>
<evidence type="ECO:0000313" key="2">
    <source>
        <dbReference type="EMBL" id="KXS09922.1"/>
    </source>
</evidence>